<comment type="caution">
    <text evidence="3">The sequence shown here is derived from an EMBL/GenBank/DDBJ whole genome shotgun (WGS) entry which is preliminary data.</text>
</comment>
<protein>
    <recommendedName>
        <fullName evidence="2">Macroglobulin domain-containing protein</fullName>
    </recommendedName>
</protein>
<feature type="transmembrane region" description="Helical" evidence="1">
    <location>
        <begin position="12"/>
        <end position="32"/>
    </location>
</feature>
<reference evidence="3 4" key="1">
    <citation type="submission" date="2019-04" db="EMBL/GenBank/DDBJ databases">
        <authorList>
            <person name="Liu A."/>
        </authorList>
    </citation>
    <scope>NUCLEOTIDE SEQUENCE [LARGE SCALE GENOMIC DNA]</scope>
    <source>
        <strain evidence="3 4">RZ03</strain>
    </source>
</reference>
<keyword evidence="1" id="KW-0472">Membrane</keyword>
<sequence length="799" mass="91557">MGSQKFERSICKVCFSDCYSFLLVLNLLLYSFPVLSQDKNIMDNLAERLHLQTTNKPKLSVYLQTSKGIYETGEDLWFKGYVLDAQRLLPSALDKTLYVQLEREDNNQVVLQEKLQVGNGFVDGHIHIQDSLRAGNYRLSAYSSRSFNAGSKEFHGFRKLKIVERISTQPKDTTFLGQGRAIKNDSIHFSVFPEGGHLVSGILSTIGFKAVDAKGLPKDVLGTLYENDKPLLTFKSTHAGMGRFLLTPNSNKRYHIKLKGPSPQQVYILSGIKTQGKVLQLLNTPKEELVFKVSQSSSLKKESVYLRVQIRGLVYTIAKALLDKETIIKIPLKDLPQGIAEVTLFNESLKPVAERLVYVNHDQKLYIKAILDKGEYLTKEESKLRLKVTDQNGDPVVAHLGLSVYDQIYKTPEDCKTIESHYQLSTQLKGTLYNPGYYFDEKNEDRKQALNLLLLTQGWRRYVWNEQSLKAQKPLDSLYVKDHVEGELAYIKKRKNTTKQSMVVIYNPLEEGNETFIPLDSLGRFALTADHLKMGRKLYIKHFGTDRDRIQVTVKDPFNAINKIKETKYNSYPLAIIAEKEAYNESDVKAWASIQEGVTLDEVEIKGKKKRIYRDKYLSKLDSLANLEMTERTSDYVCKLDNFLNCPFHRRSSESKKPVEGEVYKEFMFLKNGVWITGVVPIGDYVFKNPPLPPYHYPHLSEADLMSKYNLMSTEGYSLKKVFYEPVYDEIEQTNGFPDYRNTLLWKPDIITDEKGEATIRFYCSDINTKFIGIVEGVGISDEGFLGTKSFEFFVRKRK</sequence>
<organism evidence="3 4">
    <name type="scientific">Flavivirga rizhaonensis</name>
    <dbReference type="NCBI Taxonomy" id="2559571"/>
    <lineage>
        <taxon>Bacteria</taxon>
        <taxon>Pseudomonadati</taxon>
        <taxon>Bacteroidota</taxon>
        <taxon>Flavobacteriia</taxon>
        <taxon>Flavobacteriales</taxon>
        <taxon>Flavobacteriaceae</taxon>
        <taxon>Flavivirga</taxon>
    </lineage>
</organism>
<name>A0A4S1DYZ2_9FLAO</name>
<dbReference type="Proteomes" id="UP000307602">
    <property type="component" value="Unassembled WGS sequence"/>
</dbReference>
<keyword evidence="4" id="KW-1185">Reference proteome</keyword>
<dbReference type="GO" id="GO:0004866">
    <property type="term" value="F:endopeptidase inhibitor activity"/>
    <property type="evidence" value="ECO:0007669"/>
    <property type="project" value="InterPro"/>
</dbReference>
<gene>
    <name evidence="3" type="ORF">EM932_07175</name>
</gene>
<evidence type="ECO:0000256" key="1">
    <source>
        <dbReference type="SAM" id="Phobius"/>
    </source>
</evidence>
<dbReference type="InterPro" id="IPR002890">
    <property type="entry name" value="MG2"/>
</dbReference>
<dbReference type="EMBL" id="SRSO01000007">
    <property type="protein sequence ID" value="TGV03447.1"/>
    <property type="molecule type" value="Genomic_DNA"/>
</dbReference>
<evidence type="ECO:0000259" key="2">
    <source>
        <dbReference type="Pfam" id="PF01835"/>
    </source>
</evidence>
<dbReference type="Gene3D" id="2.60.40.1930">
    <property type="match status" value="1"/>
</dbReference>
<feature type="domain" description="Macroglobulin" evidence="2">
    <location>
        <begin position="61"/>
        <end position="154"/>
    </location>
</feature>
<dbReference type="Pfam" id="PF01835">
    <property type="entry name" value="MG2"/>
    <property type="match status" value="1"/>
</dbReference>
<proteinExistence type="predicted"/>
<dbReference type="OrthoDB" id="679547at2"/>
<keyword evidence="1" id="KW-0812">Transmembrane</keyword>
<keyword evidence="1" id="KW-1133">Transmembrane helix</keyword>
<evidence type="ECO:0000313" key="3">
    <source>
        <dbReference type="EMBL" id="TGV03447.1"/>
    </source>
</evidence>
<dbReference type="AlphaFoldDB" id="A0A4S1DYZ2"/>
<accession>A0A4S1DYZ2</accession>
<evidence type="ECO:0000313" key="4">
    <source>
        <dbReference type="Proteomes" id="UP000307602"/>
    </source>
</evidence>